<keyword evidence="2" id="KW-0863">Zinc-finger</keyword>
<evidence type="ECO:0000256" key="3">
    <source>
        <dbReference type="ARBA" id="ARBA00022833"/>
    </source>
</evidence>
<accession>A0A077M3C6</accession>
<sequence length="121" mass="13240">MDARTARRLLDRERRDAAQRLADLEASFTDIVESATDSNVDDEHDPEGATIAAERQQLGALAEQARSQVAAVDAALVRVTAGTFGVCERCGRPIGDERLEARPTATWCIDCARRTEQRARG</sequence>
<gene>
    <name evidence="6" type="ORF">BN12_820009</name>
</gene>
<dbReference type="PANTHER" id="PTHR33823:SF2">
    <property type="entry name" value="RNA POLYMERASE-BINDING TRANSCRIPTION FACTOR DKSA"/>
    <property type="match status" value="1"/>
</dbReference>
<organism evidence="6 7">
    <name type="scientific">Nostocoides japonicum T1-X7</name>
    <dbReference type="NCBI Taxonomy" id="1194083"/>
    <lineage>
        <taxon>Bacteria</taxon>
        <taxon>Bacillati</taxon>
        <taxon>Actinomycetota</taxon>
        <taxon>Actinomycetes</taxon>
        <taxon>Micrococcales</taxon>
        <taxon>Intrasporangiaceae</taxon>
        <taxon>Nostocoides</taxon>
    </lineage>
</organism>
<dbReference type="STRING" id="1194083.BN12_820009"/>
<dbReference type="Gene3D" id="1.20.120.910">
    <property type="entry name" value="DksA, coiled-coil domain"/>
    <property type="match status" value="1"/>
</dbReference>
<feature type="zinc finger region" description="dksA C4-type" evidence="4">
    <location>
        <begin position="87"/>
        <end position="111"/>
    </location>
</feature>
<dbReference type="AlphaFoldDB" id="A0A077M3C6"/>
<dbReference type="InterPro" id="IPR020458">
    <property type="entry name" value="Znf_DskA_TraR_CS"/>
</dbReference>
<keyword evidence="1" id="KW-0479">Metal-binding</keyword>
<proteinExistence type="predicted"/>
<dbReference type="PANTHER" id="PTHR33823">
    <property type="entry name" value="RNA POLYMERASE-BINDING TRANSCRIPTION FACTOR DKSA-RELATED"/>
    <property type="match status" value="1"/>
</dbReference>
<dbReference type="PROSITE" id="PS01102">
    <property type="entry name" value="ZF_DKSA_1"/>
    <property type="match status" value="1"/>
</dbReference>
<evidence type="ECO:0000313" key="7">
    <source>
        <dbReference type="Proteomes" id="UP000035721"/>
    </source>
</evidence>
<dbReference type="PROSITE" id="PS51128">
    <property type="entry name" value="ZF_DKSA_2"/>
    <property type="match status" value="1"/>
</dbReference>
<reference evidence="6 7" key="1">
    <citation type="journal article" date="2013" name="ISME J.">
        <title>A metabolic model for members of the genus Tetrasphaera involved in enhanced biological phosphorus removal.</title>
        <authorList>
            <person name="Kristiansen R."/>
            <person name="Nguyen H.T.T."/>
            <person name="Saunders A.M."/>
            <person name="Nielsen J.L."/>
            <person name="Wimmer R."/>
            <person name="Le V.Q."/>
            <person name="McIlroy S.J."/>
            <person name="Petrovski S."/>
            <person name="Seviour R.J."/>
            <person name="Calteau A."/>
            <person name="Nielsen K.L."/>
            <person name="Nielsen P.H."/>
        </authorList>
    </citation>
    <scope>NUCLEOTIDE SEQUENCE [LARGE SCALE GENOMIC DNA]</scope>
    <source>
        <strain evidence="6 7">T1-X7</strain>
    </source>
</reference>
<evidence type="ECO:0000313" key="6">
    <source>
        <dbReference type="EMBL" id="CCH80276.1"/>
    </source>
</evidence>
<name>A0A077M3C6_9MICO</name>
<dbReference type="SUPFAM" id="SSF57716">
    <property type="entry name" value="Glucocorticoid receptor-like (DNA-binding domain)"/>
    <property type="match status" value="1"/>
</dbReference>
<dbReference type="Pfam" id="PF01258">
    <property type="entry name" value="zf-dskA_traR"/>
    <property type="match status" value="1"/>
</dbReference>
<dbReference type="RefSeq" id="WP_048552303.1">
    <property type="nucleotide sequence ID" value="NZ_HF570958.1"/>
</dbReference>
<dbReference type="OrthoDB" id="1121111at2"/>
<evidence type="ECO:0000256" key="2">
    <source>
        <dbReference type="ARBA" id="ARBA00022771"/>
    </source>
</evidence>
<evidence type="ECO:0000256" key="1">
    <source>
        <dbReference type="ARBA" id="ARBA00022723"/>
    </source>
</evidence>
<dbReference type="Proteomes" id="UP000035721">
    <property type="component" value="Unassembled WGS sequence"/>
</dbReference>
<feature type="domain" description="Zinc finger DksA/TraR C4-type" evidence="5">
    <location>
        <begin position="82"/>
        <end position="117"/>
    </location>
</feature>
<evidence type="ECO:0000259" key="5">
    <source>
        <dbReference type="Pfam" id="PF01258"/>
    </source>
</evidence>
<dbReference type="EMBL" id="CAJB01000417">
    <property type="protein sequence ID" value="CCH80276.1"/>
    <property type="molecule type" value="Genomic_DNA"/>
</dbReference>
<dbReference type="PRINTS" id="PR00618">
    <property type="entry name" value="DKSAZNFINGER"/>
</dbReference>
<dbReference type="InterPro" id="IPR000962">
    <property type="entry name" value="Znf_DskA_TraR"/>
</dbReference>
<protein>
    <recommendedName>
        <fullName evidence="5">Zinc finger DksA/TraR C4-type domain-containing protein</fullName>
    </recommendedName>
</protein>
<keyword evidence="3" id="KW-0862">Zinc</keyword>
<comment type="caution">
    <text evidence="6">The sequence shown here is derived from an EMBL/GenBank/DDBJ whole genome shotgun (WGS) entry which is preliminary data.</text>
</comment>
<dbReference type="GO" id="GO:0008270">
    <property type="term" value="F:zinc ion binding"/>
    <property type="evidence" value="ECO:0007669"/>
    <property type="project" value="UniProtKB-KW"/>
</dbReference>
<dbReference type="InterPro" id="IPR020460">
    <property type="entry name" value="Znf_C4-type_bac"/>
</dbReference>
<keyword evidence="7" id="KW-1185">Reference proteome</keyword>
<evidence type="ECO:0000256" key="4">
    <source>
        <dbReference type="PROSITE-ProRule" id="PRU00510"/>
    </source>
</evidence>